<keyword evidence="1" id="KW-0540">Nuclease</keyword>
<evidence type="ECO:0000256" key="2">
    <source>
        <dbReference type="ARBA" id="ARBA00022741"/>
    </source>
</evidence>
<sequence>MLQLWIGRAGTGKSERILETMKRDCRTRGQVLIVPEHVSHEAEVALCRALGDTASRYAEVLSLRNLSGRVLGEVGGLSDFTLDGGGKLLTMRMALQEVAGSLHVFNNPSRRAAFLEQLVALMDELYAYEIAPEEMYVRVQEAPGQRGDKLRDVALLYAAYDARLREGGRDARSRVQKLRDALPQSDYLRDKDVFFDGFSYFNKVEEGILETVLQQAHSVTVTLLGDRSASDIFQNAFRQRQRLVRMARQMGQRCEMEFMERQENSALGHLERYFFGAAAPERSGGEDQVKLYEATTAYAEVEYAAAQIRQMLSRGYRCRDIAVTARNLEEYGPLLEHIFARDGIPVYMSRRSDILQKPPLLLILGALDAVTGGFEYEDMFRYLKTGLAGIDRAECDALENYVVLWGIRGKMWLRDVAWTANPDGYGADMTPERQARLDEINTIREKVRLPLLALYESMGAPSAAVKKAEAVYRFAQQAGVPELLQQQVQHLLETGRVQTAEEYRQLWEIFCGVLDQFAEILGDTPLSGEEFCRMLRLVLTQYSVATIPATLDQVKVSEMTRADRRRVRSLFLLGCNDHVLPQVNQSGGILDRKDRSFLQEHDLPLADASFDELDNELQNIYSALTQPTERLCVSYPTVSLEGSALRPAFVVERIRRLLPQVPVQKEDGAYRLGVPATALEIAGRYPGSALADYFRRDGENGRVLEAIARAEQMERGRLSPEAVRALYGTQVQMSASRMDRMKSCHFGYFMEYGLRAKERKTAGFQAPEIGTFLHYLLENVLRTVRDRGGFACVETEELDALVEQFTGEFARTKIDRYSEKSARFRYLFERLQRTACAVVRSIADEMRQSDFKLLEFEMNFGGKDADLPAVCVEREGISLRVVGKVDRVDGWVKDGRLYLRVVDYKTGKKSFDLSEVQYGLGIQMLLYLFALEKEGQAHFGMPVVPAGLLYLPAKDVIVREKRGASEEKIRSDVQAELRRSGLLLQDAEVLQAMEHSALEKPVYLPITLKKDGTITDGVATAYQLGQLGKYTEHLLEQIAGELARGNVDADPVQRSQQDSACRYCAYASACYFRPGVGRDRRRYIRNTPTAQVWENMEKELGEEAHHG</sequence>
<dbReference type="InterPro" id="IPR011604">
    <property type="entry name" value="PDDEXK-like_dom_sf"/>
</dbReference>
<dbReference type="Gene3D" id="3.90.320.10">
    <property type="match status" value="1"/>
</dbReference>
<evidence type="ECO:0000256" key="7">
    <source>
        <dbReference type="ARBA" id="ARBA00022840"/>
    </source>
</evidence>
<keyword evidence="9" id="KW-0234">DNA repair</keyword>
<dbReference type="InterPro" id="IPR011335">
    <property type="entry name" value="Restrct_endonuc-II-like"/>
</dbReference>
<dbReference type="KEGG" id="vfa:MM35RIKEN_04470"/>
<dbReference type="RefSeq" id="WP_212818895.1">
    <property type="nucleotide sequence ID" value="NZ_AP023415.1"/>
</dbReference>
<reference evidence="11" key="1">
    <citation type="submission" date="2020-09" db="EMBL/GenBank/DDBJ databases">
        <title>New species isolated from human feces.</title>
        <authorList>
            <person name="Kitahara M."/>
            <person name="Shigeno Y."/>
            <person name="Shime M."/>
            <person name="Matsumoto Y."/>
            <person name="Nakamura S."/>
            <person name="Motooka D."/>
            <person name="Fukuoka S."/>
            <person name="Nishikawa H."/>
            <person name="Benno Y."/>
        </authorList>
    </citation>
    <scope>NUCLEOTIDE SEQUENCE</scope>
    <source>
        <strain evidence="11">MM35</strain>
    </source>
</reference>
<evidence type="ECO:0000256" key="1">
    <source>
        <dbReference type="ARBA" id="ARBA00022722"/>
    </source>
</evidence>
<keyword evidence="5 11" id="KW-0347">Helicase</keyword>
<evidence type="ECO:0000256" key="9">
    <source>
        <dbReference type="ARBA" id="ARBA00023204"/>
    </source>
</evidence>
<dbReference type="Pfam" id="PF21445">
    <property type="entry name" value="ADDB_N"/>
    <property type="match status" value="1"/>
</dbReference>
<dbReference type="GO" id="GO:0004386">
    <property type="term" value="F:helicase activity"/>
    <property type="evidence" value="ECO:0007669"/>
    <property type="project" value="UniProtKB-KW"/>
</dbReference>
<dbReference type="GO" id="GO:0003677">
    <property type="term" value="F:DNA binding"/>
    <property type="evidence" value="ECO:0007669"/>
    <property type="project" value="UniProtKB-KW"/>
</dbReference>
<dbReference type="InterPro" id="IPR014017">
    <property type="entry name" value="DNA_helicase_UvrD-like_C"/>
</dbReference>
<evidence type="ECO:0000259" key="10">
    <source>
        <dbReference type="PROSITE" id="PS51217"/>
    </source>
</evidence>
<accession>A0A810PVG9</accession>
<proteinExistence type="predicted"/>
<gene>
    <name evidence="11" type="primary">addB</name>
    <name evidence="11" type="ORF">MM35RIKEN_04470</name>
</gene>
<dbReference type="InterPro" id="IPR049035">
    <property type="entry name" value="ADDB_N"/>
</dbReference>
<dbReference type="Pfam" id="PF12705">
    <property type="entry name" value="PDDEXK_1"/>
    <property type="match status" value="1"/>
</dbReference>
<name>A0A810PVG9_9FIRM</name>
<dbReference type="SUPFAM" id="SSF52540">
    <property type="entry name" value="P-loop containing nucleoside triphosphate hydrolases"/>
    <property type="match status" value="1"/>
</dbReference>
<dbReference type="PROSITE" id="PS51217">
    <property type="entry name" value="UVRD_HELICASE_CTER"/>
    <property type="match status" value="1"/>
</dbReference>
<protein>
    <submittedName>
        <fullName evidence="11">ATP-dependent helicase/deoxyribonuclease subunit B</fullName>
    </submittedName>
</protein>
<keyword evidence="8" id="KW-0238">DNA-binding</keyword>
<keyword evidence="6" id="KW-0269">Exonuclease</keyword>
<keyword evidence="7" id="KW-0067">ATP-binding</keyword>
<keyword evidence="12" id="KW-1185">Reference proteome</keyword>
<dbReference type="AlphaFoldDB" id="A0A810PVG9"/>
<dbReference type="InterPro" id="IPR038726">
    <property type="entry name" value="PDDEXK_AddAB-type"/>
</dbReference>
<dbReference type="Gene3D" id="3.40.50.300">
    <property type="entry name" value="P-loop containing nucleotide triphosphate hydrolases"/>
    <property type="match status" value="3"/>
</dbReference>
<evidence type="ECO:0000256" key="4">
    <source>
        <dbReference type="ARBA" id="ARBA00022801"/>
    </source>
</evidence>
<organism evidence="11 12">
    <name type="scientific">Vescimonas fastidiosa</name>
    <dbReference type="NCBI Taxonomy" id="2714353"/>
    <lineage>
        <taxon>Bacteria</taxon>
        <taxon>Bacillati</taxon>
        <taxon>Bacillota</taxon>
        <taxon>Clostridia</taxon>
        <taxon>Eubacteriales</taxon>
        <taxon>Oscillospiraceae</taxon>
        <taxon>Vescimonas</taxon>
    </lineage>
</organism>
<evidence type="ECO:0000256" key="3">
    <source>
        <dbReference type="ARBA" id="ARBA00022763"/>
    </source>
</evidence>
<evidence type="ECO:0000313" key="11">
    <source>
        <dbReference type="EMBL" id="BCK78255.1"/>
    </source>
</evidence>
<dbReference type="InterPro" id="IPR027417">
    <property type="entry name" value="P-loop_NTPase"/>
</dbReference>
<dbReference type="GO" id="GO:0004527">
    <property type="term" value="F:exonuclease activity"/>
    <property type="evidence" value="ECO:0007669"/>
    <property type="project" value="UniProtKB-KW"/>
</dbReference>
<dbReference type="GO" id="GO:0006281">
    <property type="term" value="P:DNA repair"/>
    <property type="evidence" value="ECO:0007669"/>
    <property type="project" value="UniProtKB-KW"/>
</dbReference>
<evidence type="ECO:0000256" key="5">
    <source>
        <dbReference type="ARBA" id="ARBA00022806"/>
    </source>
</evidence>
<dbReference type="GO" id="GO:0005524">
    <property type="term" value="F:ATP binding"/>
    <property type="evidence" value="ECO:0007669"/>
    <property type="project" value="UniProtKB-KW"/>
</dbReference>
<dbReference type="PANTHER" id="PTHR30591:SF1">
    <property type="entry name" value="RECBCD ENZYME SUBUNIT RECC"/>
    <property type="match status" value="1"/>
</dbReference>
<evidence type="ECO:0000256" key="8">
    <source>
        <dbReference type="ARBA" id="ARBA00023125"/>
    </source>
</evidence>
<dbReference type="GO" id="GO:0006310">
    <property type="term" value="P:DNA recombination"/>
    <property type="evidence" value="ECO:0007669"/>
    <property type="project" value="TreeGrafter"/>
</dbReference>
<keyword evidence="3" id="KW-0227">DNA damage</keyword>
<dbReference type="PANTHER" id="PTHR30591">
    <property type="entry name" value="RECBCD ENZYME SUBUNIT RECC"/>
    <property type="match status" value="1"/>
</dbReference>
<evidence type="ECO:0000313" key="12">
    <source>
        <dbReference type="Proteomes" id="UP000681343"/>
    </source>
</evidence>
<dbReference type="Proteomes" id="UP000681343">
    <property type="component" value="Chromosome"/>
</dbReference>
<dbReference type="SUPFAM" id="SSF52980">
    <property type="entry name" value="Restriction endonuclease-like"/>
    <property type="match status" value="1"/>
</dbReference>
<keyword evidence="2" id="KW-0547">Nucleotide-binding</keyword>
<keyword evidence="4" id="KW-0378">Hydrolase</keyword>
<evidence type="ECO:0000256" key="6">
    <source>
        <dbReference type="ARBA" id="ARBA00022839"/>
    </source>
</evidence>
<dbReference type="EMBL" id="AP023415">
    <property type="protein sequence ID" value="BCK78255.1"/>
    <property type="molecule type" value="Genomic_DNA"/>
</dbReference>
<feature type="domain" description="UvrD-like helicase C-terminal" evidence="10">
    <location>
        <begin position="257"/>
        <end position="564"/>
    </location>
</feature>